<dbReference type="EMBL" id="JAVIJP010000030">
    <property type="protein sequence ID" value="KAL3633311.1"/>
    <property type="molecule type" value="Genomic_DNA"/>
</dbReference>
<sequence>MDFSVIRPKPPVKKPSAQPPAPAAPPPQPPKPAPPPDPPKPAGPPPLPPPPFGVVPPPGPYTEDHLDQAYRMYNPISVEYKNARTWTMNYDNYSDNYGDYYYSHHPVRIKRPTNNNDHPRMMMGGPLPRHQALPPPGGYHYSGLPPPEYQRLSLPPPDLHCGPHQQHGLALPDHHHHRPQRLLGLPPMEYHHGPQQHGHPPMDYHQGPAHMGRYYHPTPYPGDGGGFYGDENMNGCMIM</sequence>
<dbReference type="PRINTS" id="PR01217">
    <property type="entry name" value="PRICHEXTENSN"/>
</dbReference>
<dbReference type="AlphaFoldDB" id="A0ABD3CWY0"/>
<feature type="region of interest" description="Disordered" evidence="1">
    <location>
        <begin position="1"/>
        <end position="65"/>
    </location>
</feature>
<evidence type="ECO:0000256" key="1">
    <source>
        <dbReference type="SAM" id="MobiDB-lite"/>
    </source>
</evidence>
<evidence type="ECO:0000313" key="2">
    <source>
        <dbReference type="EMBL" id="KAL3633311.1"/>
    </source>
</evidence>
<name>A0ABD3CWY0_9LAMI</name>
<feature type="compositionally biased region" description="Pro residues" evidence="1">
    <location>
        <begin position="17"/>
        <end position="60"/>
    </location>
</feature>
<keyword evidence="3" id="KW-1185">Reference proteome</keyword>
<evidence type="ECO:0000313" key="3">
    <source>
        <dbReference type="Proteomes" id="UP001632038"/>
    </source>
</evidence>
<protein>
    <submittedName>
        <fullName evidence="2">Uncharacterized protein</fullName>
    </submittedName>
</protein>
<comment type="caution">
    <text evidence="2">The sequence shown here is derived from an EMBL/GenBank/DDBJ whole genome shotgun (WGS) entry which is preliminary data.</text>
</comment>
<organism evidence="2 3">
    <name type="scientific">Castilleja foliolosa</name>
    <dbReference type="NCBI Taxonomy" id="1961234"/>
    <lineage>
        <taxon>Eukaryota</taxon>
        <taxon>Viridiplantae</taxon>
        <taxon>Streptophyta</taxon>
        <taxon>Embryophyta</taxon>
        <taxon>Tracheophyta</taxon>
        <taxon>Spermatophyta</taxon>
        <taxon>Magnoliopsida</taxon>
        <taxon>eudicotyledons</taxon>
        <taxon>Gunneridae</taxon>
        <taxon>Pentapetalae</taxon>
        <taxon>asterids</taxon>
        <taxon>lamiids</taxon>
        <taxon>Lamiales</taxon>
        <taxon>Orobanchaceae</taxon>
        <taxon>Pedicularideae</taxon>
        <taxon>Castillejinae</taxon>
        <taxon>Castilleja</taxon>
    </lineage>
</organism>
<gene>
    <name evidence="2" type="ORF">CASFOL_022838</name>
</gene>
<reference evidence="3" key="1">
    <citation type="journal article" date="2024" name="IScience">
        <title>Strigolactones Initiate the Formation of Haustorium-like Structures in Castilleja.</title>
        <authorList>
            <person name="Buerger M."/>
            <person name="Peterson D."/>
            <person name="Chory J."/>
        </authorList>
    </citation>
    <scope>NUCLEOTIDE SEQUENCE [LARGE SCALE GENOMIC DNA]</scope>
</reference>
<accession>A0ABD3CWY0</accession>
<dbReference type="Proteomes" id="UP001632038">
    <property type="component" value="Unassembled WGS sequence"/>
</dbReference>
<proteinExistence type="predicted"/>